<feature type="region of interest" description="Disordered" evidence="1">
    <location>
        <begin position="479"/>
        <end position="517"/>
    </location>
</feature>
<feature type="signal peptide" evidence="3">
    <location>
        <begin position="1"/>
        <end position="26"/>
    </location>
</feature>
<evidence type="ECO:0000256" key="1">
    <source>
        <dbReference type="SAM" id="MobiDB-lite"/>
    </source>
</evidence>
<proteinExistence type="predicted"/>
<keyword evidence="3" id="KW-0732">Signal</keyword>
<protein>
    <recommendedName>
        <fullName evidence="6">Protein BatD</fullName>
    </recommendedName>
</protein>
<keyword evidence="2" id="KW-0812">Transmembrane</keyword>
<evidence type="ECO:0000256" key="2">
    <source>
        <dbReference type="SAM" id="Phobius"/>
    </source>
</evidence>
<keyword evidence="2" id="KW-0472">Membrane</keyword>
<evidence type="ECO:0000313" key="4">
    <source>
        <dbReference type="EMBL" id="AKT36434.1"/>
    </source>
</evidence>
<feature type="region of interest" description="Disordered" evidence="1">
    <location>
        <begin position="50"/>
        <end position="106"/>
    </location>
</feature>
<keyword evidence="5" id="KW-1185">Reference proteome</keyword>
<dbReference type="STRING" id="52.CMC5_005470"/>
<evidence type="ECO:0000313" key="5">
    <source>
        <dbReference type="Proteomes" id="UP000067626"/>
    </source>
</evidence>
<dbReference type="Proteomes" id="UP000067626">
    <property type="component" value="Chromosome"/>
</dbReference>
<keyword evidence="2" id="KW-1133">Transmembrane helix</keyword>
<dbReference type="EMBL" id="CP012159">
    <property type="protein sequence ID" value="AKT36434.1"/>
    <property type="molecule type" value="Genomic_DNA"/>
</dbReference>
<evidence type="ECO:0000256" key="3">
    <source>
        <dbReference type="SAM" id="SignalP"/>
    </source>
</evidence>
<feature type="compositionally biased region" description="Low complexity" evidence="1">
    <location>
        <begin position="50"/>
        <end position="68"/>
    </location>
</feature>
<sequence>MTKMRRYEQVAALLVLGCLTPLAVYAQGSTTGSGHTATADAGAAVGGRATTDAGADAGGSATTPAASSLPPGHPPVSGAPAEPAMPSGHPPVPATGRVHGATGEQDFFVPLPNGAEEDAALPKGSLVVSIRDAEDRPIPDAPIRLDILHSSVARGDSRERRTAIGDATGSARFEGLSIGSGVSYRVSTTRGPATFSASPFALGDQVGKRAIVHAYESTTELDRVFVLSQGTIFIALREDAIVVEQSITLGNLDSTAWLADFTIKLPPGFKALNKEEPTSDLRLDEIHQVGIALRGTVAPGRHDLSFRYNVPLDKNERQALVIETPPRLAQARVIAEASKNMGLEVTGFPAAQRTQLQNGMKVLFTEQRAQRQSGGLKALTIALTGLPTPPFGRWIAIGLAAVAVLGALGVFLRKEDGPAALDPRTRQDLLDARDALLNEFVELERARNREDIGPKAYSRVRSALLEALTRIVSMAEGIDPTLPATGEPASKLETDTRRNRSSRRENLRGRSSTSDSA</sequence>
<dbReference type="KEGG" id="ccro:CMC5_005470"/>
<name>A0A0K1E6E9_CHOCO</name>
<reference evidence="4 5" key="1">
    <citation type="submission" date="2015-07" db="EMBL/GenBank/DDBJ databases">
        <title>Genome analysis of myxobacterium Chondromyces crocatus Cm c5 reveals a high potential for natural compound synthesis and the genetic basis for the loss of fruiting body formation.</title>
        <authorList>
            <person name="Zaburannyi N."/>
            <person name="Bunk B."/>
            <person name="Maier J."/>
            <person name="Overmann J."/>
            <person name="Mueller R."/>
        </authorList>
    </citation>
    <scope>NUCLEOTIDE SEQUENCE [LARGE SCALE GENOMIC DNA]</scope>
    <source>
        <strain evidence="4 5">Cm c5</strain>
    </source>
</reference>
<feature type="transmembrane region" description="Helical" evidence="2">
    <location>
        <begin position="391"/>
        <end position="412"/>
    </location>
</feature>
<organism evidence="4 5">
    <name type="scientific">Chondromyces crocatus</name>
    <dbReference type="NCBI Taxonomy" id="52"/>
    <lineage>
        <taxon>Bacteria</taxon>
        <taxon>Pseudomonadati</taxon>
        <taxon>Myxococcota</taxon>
        <taxon>Polyangia</taxon>
        <taxon>Polyangiales</taxon>
        <taxon>Polyangiaceae</taxon>
        <taxon>Chondromyces</taxon>
    </lineage>
</organism>
<accession>A0A0K1E6E9</accession>
<feature type="compositionally biased region" description="Basic and acidic residues" evidence="1">
    <location>
        <begin position="490"/>
        <end position="508"/>
    </location>
</feature>
<gene>
    <name evidence="4" type="ORF">CMC5_005470</name>
</gene>
<evidence type="ECO:0008006" key="6">
    <source>
        <dbReference type="Google" id="ProtNLM"/>
    </source>
</evidence>
<feature type="chain" id="PRO_5005458947" description="Protein BatD" evidence="3">
    <location>
        <begin position="27"/>
        <end position="517"/>
    </location>
</feature>
<dbReference type="AlphaFoldDB" id="A0A0K1E6E9"/>